<gene>
    <name evidence="2" type="ORF">SAMN05216466_12140</name>
</gene>
<protein>
    <submittedName>
        <fullName evidence="2">Nitroreductase family protein</fullName>
    </submittedName>
</protein>
<dbReference type="Pfam" id="PF00881">
    <property type="entry name" value="Nitroreductase"/>
    <property type="match status" value="1"/>
</dbReference>
<dbReference type="PANTHER" id="PTHR43745">
    <property type="entry name" value="NITROREDUCTASE MJ1384-RELATED"/>
    <property type="match status" value="1"/>
</dbReference>
<accession>A0A1G8JV39</accession>
<reference evidence="2 3" key="1">
    <citation type="submission" date="2016-10" db="EMBL/GenBank/DDBJ databases">
        <authorList>
            <person name="de Groot N.N."/>
        </authorList>
    </citation>
    <scope>NUCLEOTIDE SEQUENCE [LARGE SCALE GENOMIC DNA]</scope>
    <source>
        <strain evidence="2 3">LMG 2247</strain>
    </source>
</reference>
<dbReference type="Proteomes" id="UP000199706">
    <property type="component" value="Unassembled WGS sequence"/>
</dbReference>
<dbReference type="OrthoDB" id="9802775at2"/>
<dbReference type="AlphaFoldDB" id="A0A1G8JV39"/>
<proteinExistence type="predicted"/>
<dbReference type="RefSeq" id="WP_090692333.1">
    <property type="nucleotide sequence ID" value="NZ_CADERL010000030.1"/>
</dbReference>
<name>A0A1G8JV39_9BURK</name>
<sequence length="218" mass="23698">MPEMLFLTYEALPDAEPESAEGAAPKTIALPQPDQRSGLPLMTALSFRASTREFAPTPLSMDSLGELLWAADGVNRPISGGRTAPSPHAFNEIDIYVALPNGVYRYDAPNHQLLLKHAIDARNLTGYQDFVGKAPLDLVYVVRTSSLLEMPQQQRERFSAVTAGAIAQNVGLYCASAGLVNVIRGWINHRLLADALRLNEDELPILAQTVGLPKQQPA</sequence>
<organism evidence="2 3">
    <name type="scientific">Paraburkholderia phenazinium</name>
    <dbReference type="NCBI Taxonomy" id="60549"/>
    <lineage>
        <taxon>Bacteria</taxon>
        <taxon>Pseudomonadati</taxon>
        <taxon>Pseudomonadota</taxon>
        <taxon>Betaproteobacteria</taxon>
        <taxon>Burkholderiales</taxon>
        <taxon>Burkholderiaceae</taxon>
        <taxon>Paraburkholderia</taxon>
    </lineage>
</organism>
<evidence type="ECO:0000313" key="3">
    <source>
        <dbReference type="Proteomes" id="UP000199706"/>
    </source>
</evidence>
<dbReference type="InterPro" id="IPR029479">
    <property type="entry name" value="Nitroreductase"/>
</dbReference>
<feature type="domain" description="Nitroreductase" evidence="1">
    <location>
        <begin position="47"/>
        <end position="211"/>
    </location>
</feature>
<evidence type="ECO:0000259" key="1">
    <source>
        <dbReference type="Pfam" id="PF00881"/>
    </source>
</evidence>
<dbReference type="InterPro" id="IPR052544">
    <property type="entry name" value="Bacteriocin_Proc_Enz"/>
</dbReference>
<dbReference type="EMBL" id="FNCJ01000021">
    <property type="protein sequence ID" value="SDI34470.1"/>
    <property type="molecule type" value="Genomic_DNA"/>
</dbReference>
<dbReference type="Gene3D" id="3.40.109.10">
    <property type="entry name" value="NADH Oxidase"/>
    <property type="match status" value="1"/>
</dbReference>
<dbReference type="InterPro" id="IPR000415">
    <property type="entry name" value="Nitroreductase-like"/>
</dbReference>
<dbReference type="PANTHER" id="PTHR43745:SF2">
    <property type="entry name" value="NITROREDUCTASE MJ1384-RELATED"/>
    <property type="match status" value="1"/>
</dbReference>
<dbReference type="GO" id="GO:0016491">
    <property type="term" value="F:oxidoreductase activity"/>
    <property type="evidence" value="ECO:0007669"/>
    <property type="project" value="InterPro"/>
</dbReference>
<evidence type="ECO:0000313" key="2">
    <source>
        <dbReference type="EMBL" id="SDI34470.1"/>
    </source>
</evidence>
<dbReference type="SUPFAM" id="SSF55469">
    <property type="entry name" value="FMN-dependent nitroreductase-like"/>
    <property type="match status" value="1"/>
</dbReference>